<evidence type="ECO:0000313" key="6">
    <source>
        <dbReference type="EMBL" id="PIP53106.1"/>
    </source>
</evidence>
<keyword evidence="3 4" id="KW-0067">ATP-binding</keyword>
<dbReference type="InterPro" id="IPR011095">
    <property type="entry name" value="Dala_Dala_lig_C"/>
</dbReference>
<feature type="non-terminal residue" evidence="6">
    <location>
        <position position="783"/>
    </location>
</feature>
<organism evidence="6 7">
    <name type="scientific">Candidatus Beckwithbacteria bacterium CG23_combo_of_CG06-09_8_20_14_all_34_8</name>
    <dbReference type="NCBI Taxonomy" id="1974497"/>
    <lineage>
        <taxon>Bacteria</taxon>
        <taxon>Candidatus Beckwithiibacteriota</taxon>
    </lineage>
</organism>
<dbReference type="EMBL" id="PCSR01000068">
    <property type="protein sequence ID" value="PIP53106.1"/>
    <property type="molecule type" value="Genomic_DNA"/>
</dbReference>
<dbReference type="Pfam" id="PF13535">
    <property type="entry name" value="ATP-grasp_4"/>
    <property type="match status" value="1"/>
</dbReference>
<gene>
    <name evidence="6" type="ORF">COX08_02865</name>
</gene>
<dbReference type="Gene3D" id="3.40.50.20">
    <property type="match status" value="1"/>
</dbReference>
<protein>
    <recommendedName>
        <fullName evidence="5">ATP-grasp domain-containing protein</fullName>
    </recommendedName>
</protein>
<name>A0A2H0B637_9BACT</name>
<dbReference type="Gene3D" id="3.30.470.20">
    <property type="entry name" value="ATP-grasp fold, B domain"/>
    <property type="match status" value="2"/>
</dbReference>
<evidence type="ECO:0000259" key="5">
    <source>
        <dbReference type="PROSITE" id="PS50975"/>
    </source>
</evidence>
<dbReference type="InterPro" id="IPR041472">
    <property type="entry name" value="BL00235/CARNS1_N"/>
</dbReference>
<dbReference type="AlphaFoldDB" id="A0A2H0B637"/>
<accession>A0A2H0B637</accession>
<dbReference type="Pfam" id="PF18603">
    <property type="entry name" value="LAL_C2"/>
    <property type="match status" value="1"/>
</dbReference>
<dbReference type="Gene3D" id="3.30.1490.20">
    <property type="entry name" value="ATP-grasp fold, A domain"/>
    <property type="match status" value="1"/>
</dbReference>
<dbReference type="GO" id="GO:0008716">
    <property type="term" value="F:D-alanine-D-alanine ligase activity"/>
    <property type="evidence" value="ECO:0007669"/>
    <property type="project" value="InterPro"/>
</dbReference>
<keyword evidence="2 4" id="KW-0547">Nucleotide-binding</keyword>
<dbReference type="PANTHER" id="PTHR43585">
    <property type="entry name" value="FUMIPYRROLE BIOSYNTHESIS PROTEIN C"/>
    <property type="match status" value="1"/>
</dbReference>
<evidence type="ECO:0000256" key="3">
    <source>
        <dbReference type="ARBA" id="ARBA00022840"/>
    </source>
</evidence>
<evidence type="ECO:0000256" key="1">
    <source>
        <dbReference type="ARBA" id="ARBA00022598"/>
    </source>
</evidence>
<dbReference type="Pfam" id="PF07478">
    <property type="entry name" value="Dala_Dala_lig_C"/>
    <property type="match status" value="1"/>
</dbReference>
<proteinExistence type="predicted"/>
<evidence type="ECO:0000313" key="7">
    <source>
        <dbReference type="Proteomes" id="UP000229459"/>
    </source>
</evidence>
<dbReference type="PANTHER" id="PTHR43585:SF2">
    <property type="entry name" value="ATP-GRASP ENZYME FSQD"/>
    <property type="match status" value="1"/>
</dbReference>
<feature type="domain" description="ATP-grasp" evidence="5">
    <location>
        <begin position="121"/>
        <end position="322"/>
    </location>
</feature>
<dbReference type="InterPro" id="IPR052032">
    <property type="entry name" value="ATP-dep_AA_Ligase"/>
</dbReference>
<dbReference type="Pfam" id="PF18130">
    <property type="entry name" value="ATPgrasp_N"/>
    <property type="match status" value="1"/>
</dbReference>
<evidence type="ECO:0000256" key="2">
    <source>
        <dbReference type="ARBA" id="ARBA00022741"/>
    </source>
</evidence>
<dbReference type="GO" id="GO:0046872">
    <property type="term" value="F:metal ion binding"/>
    <property type="evidence" value="ECO:0007669"/>
    <property type="project" value="InterPro"/>
</dbReference>
<comment type="caution">
    <text evidence="6">The sequence shown here is derived from an EMBL/GenBank/DDBJ whole genome shotgun (WGS) entry which is preliminary data.</text>
</comment>
<sequence>MNQSNSLQGKTLLVVHTGFEHKKFIFPKLKRLGLTIIVLHKEKTSISPYVDHWIFADLNNHKECIAAIKGFLKEHPNIKIDGVITYWEESTLLVSRVADTFNLIGIPYNVTIKIRNKYNFREFCIHNGIKAPKHIIINKESDIETAKETLNFPVVIKPVFGSSSAFVIKVNTNNEINDVYTYIKSNVSSHPDSAEWDDLSIMIEEYIDGDEVDIDMLLQNGKVKFWSISDNYQTSEPFFVETGQAIPSSLPESSQRELVEMAEETLEKLGVQNGCIHFEAKSTNKGPVPIEVNLRMGGDEVYTFVKNAWGVDLVENAARIALGVYLKIHKPKDPKKYLTGKYFLSDNSGILSQLDIDEKLRTNKYLSEVHMDKEIGDVVLAPPEGFEFIGWITVFGDNAIDAEDNLTQLTKHIHYSIAKFDSESTIGKTSRKNRFSTASLKKDILIRAAKLENIKRINVSTLRKLKIGISCNGCDIVNNGGISDGVYLKKLLEEIGYKVKLYNFDNLSNVFNELKNSNTDLMINLTQKINNSVDQQPNAAALLEMLQIPYTGSDPYTLALTMDKIRTKKLMAYHQIPTPNWDYIYDREDDIRNDLQFPLIVKPNNSNLWDNVTQDSIVNNDIELNHKLDYIVNKMGKPALIEEYIEGEEYDVSILGTEEEDLEVLPLVQSSFANMPKSAWHIYSNDTDLNKNINVFQPAKKLSKKLESLITEISLDTYLSIGCRDYGRVEIRVDCDNNPYVIDINPDFPFETLKDLAASNTKNKKNNSQYFSKLIEQIIDLTI</sequence>
<dbReference type="PROSITE" id="PS50975">
    <property type="entry name" value="ATP_GRASP"/>
    <property type="match status" value="2"/>
</dbReference>
<dbReference type="InterPro" id="IPR011761">
    <property type="entry name" value="ATP-grasp"/>
</dbReference>
<dbReference type="GO" id="GO:0005524">
    <property type="term" value="F:ATP binding"/>
    <property type="evidence" value="ECO:0007669"/>
    <property type="project" value="UniProtKB-UniRule"/>
</dbReference>
<keyword evidence="1" id="KW-0436">Ligase</keyword>
<dbReference type="Proteomes" id="UP000229459">
    <property type="component" value="Unassembled WGS sequence"/>
</dbReference>
<dbReference type="InterPro" id="IPR013815">
    <property type="entry name" value="ATP_grasp_subdomain_1"/>
</dbReference>
<dbReference type="InterPro" id="IPR040570">
    <property type="entry name" value="LAL_C2"/>
</dbReference>
<evidence type="ECO:0000256" key="4">
    <source>
        <dbReference type="PROSITE-ProRule" id="PRU00409"/>
    </source>
</evidence>
<dbReference type="SUPFAM" id="SSF56059">
    <property type="entry name" value="Glutathione synthetase ATP-binding domain-like"/>
    <property type="match status" value="2"/>
</dbReference>
<feature type="domain" description="ATP-grasp" evidence="5">
    <location>
        <begin position="568"/>
        <end position="779"/>
    </location>
</feature>
<reference evidence="6 7" key="1">
    <citation type="submission" date="2017-09" db="EMBL/GenBank/DDBJ databases">
        <title>Depth-based differentiation of microbial function through sediment-hosted aquifers and enrichment of novel symbionts in the deep terrestrial subsurface.</title>
        <authorList>
            <person name="Probst A.J."/>
            <person name="Ladd B."/>
            <person name="Jarett J.K."/>
            <person name="Geller-Mcgrath D.E."/>
            <person name="Sieber C.M."/>
            <person name="Emerson J.B."/>
            <person name="Anantharaman K."/>
            <person name="Thomas B.C."/>
            <person name="Malmstrom R."/>
            <person name="Stieglmeier M."/>
            <person name="Klingl A."/>
            <person name="Woyke T."/>
            <person name="Ryan C.M."/>
            <person name="Banfield J.F."/>
        </authorList>
    </citation>
    <scope>NUCLEOTIDE SEQUENCE [LARGE SCALE GENOMIC DNA]</scope>
    <source>
        <strain evidence="6">CG23_combo_of_CG06-09_8_20_14_all_34_8</strain>
    </source>
</reference>